<dbReference type="GO" id="GO:0048731">
    <property type="term" value="P:system development"/>
    <property type="evidence" value="ECO:0007669"/>
    <property type="project" value="UniProtKB-ARBA"/>
</dbReference>
<feature type="repeat" description="PPR" evidence="3">
    <location>
        <begin position="389"/>
        <end position="423"/>
    </location>
</feature>
<sequence>MVLLRCRNLPTCSLNHQLIHYFHSLSSSSSLSIHQHPQNDLLRCNSRIRELLRNRRVGEARNMFDEMAQRNSITWNSMITGYFRNGQVEEAKLLFDSFAGKNIRTWTTMVSGYTNNGKLEEARRVFNLMPERNVVSWNAMINGYAKYGDLKSARILFDGMPERDTKSWNTMITGYSHCGLLREARELFEQMQNKDIVSWLVMISGYVRSNDHVEAWNMFSKMHHGGVRPEQSIFVVTLSAITGLNSQTLIKMLQTVAIKTNFERDVKVGTAIMNAYTKTGKLELALDFFKTMSQRNEFTWTTIIGALSKSGRLEDAIAMYNQAPEKNVPTQTALLTAFAQHGKIHEARRIFEEIKNPNEITWNAMVTGYAQSGMLEEAGMIFQSMPVRNIESWATMISGLSQKGQSEEALNLLAELHRSGMVPNHSTFTSSLYACGNIDSLECRKMEDVHQVFNTMRVKDIVSWNTMVSVLSHNGKLVDARTAFEKMPQRDIVSWTAMMSGYAQARLGYLAFGLFLDMFASGVNPDQSSLTALLSTCADLGVAKHGKQIHALVFKLGLDFGISIGNALIFMYFKCGCEDGFQVFDEMPDRDVVSWNSIIDGSAENGFGMKAVELFEQMKSEGTRPDQISFVCILCACSHAGFIDKGWAYFNSMNRDYGIMPLEPHYACMVDLLGRAGHLYSAEDFIENMPIEPDSIVWKALLGACRIHQNVELGRRVAEKLFQLEPHNSGIYILLSNIYASLGMWKEVGEVRTLMRDRGVRKEPGFSWIQIKHITSYFVNGDKTHDRAEEIFSTLREFVERLKEYGYVPNTHFVLHDIEEEQKENALLYHSEKLAISYGILNTPDGSSIQIMKNLRICGDCHTFTKLLSKFTEREIIIRDNKRFHHFRDGSCSCGDYWRMPILLEGNKVKQLLMNLDVAEVNQMQNTMKPQLMSIEARVAAWTSLPEEMGRPCKYCSMRMVKTMSHIMAISMIRGNN</sequence>
<dbReference type="NCBIfam" id="TIGR00756">
    <property type="entry name" value="PPR"/>
    <property type="match status" value="11"/>
</dbReference>
<dbReference type="InterPro" id="IPR046960">
    <property type="entry name" value="PPR_At4g14850-like_plant"/>
</dbReference>
<keyword evidence="6" id="KW-1185">Reference proteome</keyword>
<dbReference type="Pfam" id="PF01535">
    <property type="entry name" value="PPR"/>
    <property type="match status" value="9"/>
</dbReference>
<gene>
    <name evidence="5" type="ORF">C5167_045100</name>
</gene>
<dbReference type="InterPro" id="IPR002885">
    <property type="entry name" value="PPR_rpt"/>
</dbReference>
<feature type="repeat" description="PPR" evidence="3">
    <location>
        <begin position="71"/>
        <end position="101"/>
    </location>
</feature>
<evidence type="ECO:0000256" key="1">
    <source>
        <dbReference type="ARBA" id="ARBA00006643"/>
    </source>
</evidence>
<dbReference type="PANTHER" id="PTHR47926:SF533">
    <property type="entry name" value="DYW DOMAIN-CONTAINING PROTEIN"/>
    <property type="match status" value="1"/>
</dbReference>
<proteinExistence type="inferred from homology"/>
<accession>A0A4Y7L9V7</accession>
<dbReference type="GO" id="GO:0009451">
    <property type="term" value="P:RNA modification"/>
    <property type="evidence" value="ECO:0007669"/>
    <property type="project" value="InterPro"/>
</dbReference>
<evidence type="ECO:0000256" key="3">
    <source>
        <dbReference type="PROSITE-ProRule" id="PRU00708"/>
    </source>
</evidence>
<name>A0A4Y7L9V7_PAPSO</name>
<dbReference type="EMBL" id="CM010725">
    <property type="protein sequence ID" value="RZC82314.1"/>
    <property type="molecule type" value="Genomic_DNA"/>
</dbReference>
<feature type="repeat" description="PPR" evidence="3">
    <location>
        <begin position="591"/>
        <end position="625"/>
    </location>
</feature>
<dbReference type="Pfam" id="PF14432">
    <property type="entry name" value="DYW_deaminase"/>
    <property type="match status" value="1"/>
</dbReference>
<feature type="repeat" description="PPR" evidence="3">
    <location>
        <begin position="102"/>
        <end position="136"/>
    </location>
</feature>
<keyword evidence="2" id="KW-0677">Repeat</keyword>
<dbReference type="InterPro" id="IPR046848">
    <property type="entry name" value="E_motif"/>
</dbReference>
<dbReference type="PANTHER" id="PTHR47926">
    <property type="entry name" value="PENTATRICOPEPTIDE REPEAT-CONTAINING PROTEIN"/>
    <property type="match status" value="1"/>
</dbReference>
<feature type="domain" description="DYW" evidence="4">
    <location>
        <begin position="806"/>
        <end position="898"/>
    </location>
</feature>
<evidence type="ECO:0000313" key="6">
    <source>
        <dbReference type="Proteomes" id="UP000316621"/>
    </source>
</evidence>
<dbReference type="FunFam" id="1.25.40.10:FF:002148">
    <property type="entry name" value="Pentatricopeptide repeat-containing protein At2g29760, chloroplastic"/>
    <property type="match status" value="1"/>
</dbReference>
<protein>
    <recommendedName>
        <fullName evidence="4">DYW domain-containing protein</fullName>
    </recommendedName>
</protein>
<organism evidence="5 6">
    <name type="scientific">Papaver somniferum</name>
    <name type="common">Opium poppy</name>
    <dbReference type="NCBI Taxonomy" id="3469"/>
    <lineage>
        <taxon>Eukaryota</taxon>
        <taxon>Viridiplantae</taxon>
        <taxon>Streptophyta</taxon>
        <taxon>Embryophyta</taxon>
        <taxon>Tracheophyta</taxon>
        <taxon>Spermatophyta</taxon>
        <taxon>Magnoliopsida</taxon>
        <taxon>Ranunculales</taxon>
        <taxon>Papaveraceae</taxon>
        <taxon>Papaveroideae</taxon>
        <taxon>Papaver</taxon>
    </lineage>
</organism>
<dbReference type="FunFam" id="1.25.40.10:FF:002130">
    <property type="entry name" value="Pentatricopeptide repeat-containing protein mitochondrial"/>
    <property type="match status" value="1"/>
</dbReference>
<feature type="repeat" description="PPR" evidence="3">
    <location>
        <begin position="164"/>
        <end position="198"/>
    </location>
</feature>
<dbReference type="FunFam" id="1.25.40.10:FF:000125">
    <property type="entry name" value="Pentatricopeptide repeat-containing protein"/>
    <property type="match status" value="1"/>
</dbReference>
<dbReference type="GO" id="GO:0008270">
    <property type="term" value="F:zinc ion binding"/>
    <property type="evidence" value="ECO:0007669"/>
    <property type="project" value="InterPro"/>
</dbReference>
<dbReference type="AlphaFoldDB" id="A0A4Y7L9V7"/>
<dbReference type="SUPFAM" id="SSF48452">
    <property type="entry name" value="TPR-like"/>
    <property type="match status" value="2"/>
</dbReference>
<dbReference type="Pfam" id="PF13041">
    <property type="entry name" value="PPR_2"/>
    <property type="match status" value="3"/>
</dbReference>
<dbReference type="InterPro" id="IPR011990">
    <property type="entry name" value="TPR-like_helical_dom_sf"/>
</dbReference>
<evidence type="ECO:0000313" key="5">
    <source>
        <dbReference type="EMBL" id="RZC82314.1"/>
    </source>
</evidence>
<feature type="repeat" description="PPR" evidence="3">
    <location>
        <begin position="296"/>
        <end position="330"/>
    </location>
</feature>
<dbReference type="GO" id="GO:0003723">
    <property type="term" value="F:RNA binding"/>
    <property type="evidence" value="ECO:0007669"/>
    <property type="project" value="InterPro"/>
</dbReference>
<comment type="similarity">
    <text evidence="1">Belongs to the PPR family. PCMP-H subfamily.</text>
</comment>
<evidence type="ECO:0000256" key="2">
    <source>
        <dbReference type="ARBA" id="ARBA00022737"/>
    </source>
</evidence>
<feature type="repeat" description="PPR" evidence="3">
    <location>
        <begin position="358"/>
        <end position="388"/>
    </location>
</feature>
<dbReference type="Proteomes" id="UP000316621">
    <property type="component" value="Chromosome 11"/>
</dbReference>
<dbReference type="Pfam" id="PF20431">
    <property type="entry name" value="E_motif"/>
    <property type="match status" value="1"/>
</dbReference>
<dbReference type="OMA" id="CEGMPPE"/>
<reference evidence="5 6" key="1">
    <citation type="journal article" date="2018" name="Science">
        <title>The opium poppy genome and morphinan production.</title>
        <authorList>
            <person name="Guo L."/>
            <person name="Winzer T."/>
            <person name="Yang X."/>
            <person name="Li Y."/>
            <person name="Ning Z."/>
            <person name="He Z."/>
            <person name="Teodor R."/>
            <person name="Lu Y."/>
            <person name="Bowser T.A."/>
            <person name="Graham I.A."/>
            <person name="Ye K."/>
        </authorList>
    </citation>
    <scope>NUCLEOTIDE SEQUENCE [LARGE SCALE GENOMIC DNA]</scope>
    <source>
        <strain evidence="6">cv. HN1</strain>
        <tissue evidence="5">Leaves</tissue>
    </source>
</reference>
<evidence type="ECO:0000259" key="4">
    <source>
        <dbReference type="Pfam" id="PF14432"/>
    </source>
</evidence>
<dbReference type="PROSITE" id="PS51375">
    <property type="entry name" value="PPR"/>
    <property type="match status" value="8"/>
</dbReference>
<dbReference type="Gramene" id="RZC82314">
    <property type="protein sequence ID" value="RZC82314"/>
    <property type="gene ID" value="C5167_045100"/>
</dbReference>
<feature type="repeat" description="PPR" evidence="3">
    <location>
        <begin position="460"/>
        <end position="494"/>
    </location>
</feature>
<dbReference type="InterPro" id="IPR032867">
    <property type="entry name" value="DYW_dom"/>
</dbReference>
<dbReference type="Gene3D" id="1.25.40.10">
    <property type="entry name" value="Tetratricopeptide repeat domain"/>
    <property type="match status" value="7"/>
</dbReference>